<dbReference type="EMBL" id="CAJNIZ010045737">
    <property type="protein sequence ID" value="CAE7728790.1"/>
    <property type="molecule type" value="Genomic_DNA"/>
</dbReference>
<feature type="non-terminal residue" evidence="1">
    <location>
        <position position="59"/>
    </location>
</feature>
<sequence>VHAAADIFTSAVDDLFESGPMGPLLLSGVVSAAKALGSQELVSLDENEALLYARSFHLK</sequence>
<gene>
    <name evidence="1" type="ORF">SPIL2461_LOCUS20897</name>
</gene>
<evidence type="ECO:0000313" key="2">
    <source>
        <dbReference type="Proteomes" id="UP000649617"/>
    </source>
</evidence>
<protein>
    <submittedName>
        <fullName evidence="1">Uncharacterized protein</fullName>
    </submittedName>
</protein>
<feature type="non-terminal residue" evidence="1">
    <location>
        <position position="1"/>
    </location>
</feature>
<comment type="caution">
    <text evidence="1">The sequence shown here is derived from an EMBL/GenBank/DDBJ whole genome shotgun (WGS) entry which is preliminary data.</text>
</comment>
<keyword evidence="2" id="KW-1185">Reference proteome</keyword>
<evidence type="ECO:0000313" key="1">
    <source>
        <dbReference type="EMBL" id="CAE7728790.1"/>
    </source>
</evidence>
<reference evidence="1" key="1">
    <citation type="submission" date="2021-02" db="EMBL/GenBank/DDBJ databases">
        <authorList>
            <person name="Dougan E. K."/>
            <person name="Rhodes N."/>
            <person name="Thang M."/>
            <person name="Chan C."/>
        </authorList>
    </citation>
    <scope>NUCLEOTIDE SEQUENCE</scope>
</reference>
<dbReference type="AlphaFoldDB" id="A0A812XK45"/>
<accession>A0A812XK45</accession>
<organism evidence="1 2">
    <name type="scientific">Symbiodinium pilosum</name>
    <name type="common">Dinoflagellate</name>
    <dbReference type="NCBI Taxonomy" id="2952"/>
    <lineage>
        <taxon>Eukaryota</taxon>
        <taxon>Sar</taxon>
        <taxon>Alveolata</taxon>
        <taxon>Dinophyceae</taxon>
        <taxon>Suessiales</taxon>
        <taxon>Symbiodiniaceae</taxon>
        <taxon>Symbiodinium</taxon>
    </lineage>
</organism>
<name>A0A812XK45_SYMPI</name>
<proteinExistence type="predicted"/>
<dbReference type="Proteomes" id="UP000649617">
    <property type="component" value="Unassembled WGS sequence"/>
</dbReference>
<dbReference type="OrthoDB" id="10511660at2759"/>